<protein>
    <submittedName>
        <fullName evidence="1">Uncharacterized protein</fullName>
    </submittedName>
</protein>
<gene>
    <name evidence="1" type="ORF">AFUS01_LOCUS18225</name>
</gene>
<feature type="non-terminal residue" evidence="1">
    <location>
        <position position="1"/>
    </location>
</feature>
<accession>A0A8J2KPB5</accession>
<reference evidence="1" key="1">
    <citation type="submission" date="2021-06" db="EMBL/GenBank/DDBJ databases">
        <authorList>
            <person name="Hodson N. C."/>
            <person name="Mongue J. A."/>
            <person name="Jaron S. K."/>
        </authorList>
    </citation>
    <scope>NUCLEOTIDE SEQUENCE</scope>
</reference>
<organism evidence="1 2">
    <name type="scientific">Allacma fusca</name>
    <dbReference type="NCBI Taxonomy" id="39272"/>
    <lineage>
        <taxon>Eukaryota</taxon>
        <taxon>Metazoa</taxon>
        <taxon>Ecdysozoa</taxon>
        <taxon>Arthropoda</taxon>
        <taxon>Hexapoda</taxon>
        <taxon>Collembola</taxon>
        <taxon>Symphypleona</taxon>
        <taxon>Sminthuridae</taxon>
        <taxon>Allacma</taxon>
    </lineage>
</organism>
<evidence type="ECO:0000313" key="2">
    <source>
        <dbReference type="Proteomes" id="UP000708208"/>
    </source>
</evidence>
<name>A0A8J2KPB5_9HEXA</name>
<dbReference type="EMBL" id="CAJVCH010179727">
    <property type="protein sequence ID" value="CAG7729520.1"/>
    <property type="molecule type" value="Genomic_DNA"/>
</dbReference>
<comment type="caution">
    <text evidence="1">The sequence shown here is derived from an EMBL/GenBank/DDBJ whole genome shotgun (WGS) entry which is preliminary data.</text>
</comment>
<dbReference type="Proteomes" id="UP000708208">
    <property type="component" value="Unassembled WGS sequence"/>
</dbReference>
<evidence type="ECO:0000313" key="1">
    <source>
        <dbReference type="EMBL" id="CAG7729520.1"/>
    </source>
</evidence>
<keyword evidence="2" id="KW-1185">Reference proteome</keyword>
<proteinExistence type="predicted"/>
<dbReference type="AlphaFoldDB" id="A0A8J2KPB5"/>
<sequence length="65" mass="7540">NGITKSRKNRFPIQGMLPQNKNMTFYPWEKSYYPCNVQIIMSSQIVLKSFPVSLLKCHAHSVLLI</sequence>